<dbReference type="Proteomes" id="UP000002009">
    <property type="component" value="Chromosome 7"/>
</dbReference>
<feature type="region of interest" description="Disordered" evidence="2">
    <location>
        <begin position="219"/>
        <end position="241"/>
    </location>
</feature>
<keyword evidence="1" id="KW-0862">Zinc</keyword>
<dbReference type="eggNOG" id="ENOG502RZB5">
    <property type="taxonomic scope" value="Eukaryota"/>
</dbReference>
<dbReference type="PROSITE" id="PS50966">
    <property type="entry name" value="ZF_SWIM"/>
    <property type="match status" value="1"/>
</dbReference>
<evidence type="ECO:0000313" key="5">
    <source>
        <dbReference type="Proteomes" id="UP000002009"/>
    </source>
</evidence>
<dbReference type="InterPro" id="IPR007527">
    <property type="entry name" value="Znf_SWIM"/>
</dbReference>
<dbReference type="GO" id="GO:0008270">
    <property type="term" value="F:zinc ion binding"/>
    <property type="evidence" value="ECO:0007669"/>
    <property type="project" value="UniProtKB-KW"/>
</dbReference>
<dbReference type="FunCoup" id="C1EB55">
    <property type="interactions" value="419"/>
</dbReference>
<sequence length="241" mass="25106">MMPGGGGWDGAVTPGKGAGPGARDGHAETRGGDGYRGGGGAGGGAHGGPGAHSPPYGRSPGFSPQGRPMGPGPPITAMAIADAIFDEIRNSGTDVKKPEITDRQLELLAFVFDAKHLENSLVMYQKRAVKKLVAVKSGRSCWQVRGKSGAKEEYLVFPTHYCSCRAFQWDVLSKGEQLICKHMLAVRIAEALDDYNVTEIDDALLAQLLEAYANDVGDGGGGTRRGLSRRGGGGGGNGGRR</sequence>
<dbReference type="OrthoDB" id="337581at2759"/>
<feature type="compositionally biased region" description="Gly residues" evidence="2">
    <location>
        <begin position="34"/>
        <end position="50"/>
    </location>
</feature>
<organism evidence="4 5">
    <name type="scientific">Micromonas commoda (strain RCC299 / NOUM17 / CCMP2709)</name>
    <name type="common">Picoplanktonic green alga</name>
    <dbReference type="NCBI Taxonomy" id="296587"/>
    <lineage>
        <taxon>Eukaryota</taxon>
        <taxon>Viridiplantae</taxon>
        <taxon>Chlorophyta</taxon>
        <taxon>Mamiellophyceae</taxon>
        <taxon>Mamiellales</taxon>
        <taxon>Mamiellaceae</taxon>
        <taxon>Micromonas</taxon>
    </lineage>
</organism>
<dbReference type="Pfam" id="PF04434">
    <property type="entry name" value="SWIM"/>
    <property type="match status" value="1"/>
</dbReference>
<keyword evidence="1" id="KW-0479">Metal-binding</keyword>
<feature type="region of interest" description="Disordered" evidence="2">
    <location>
        <begin position="1"/>
        <end position="76"/>
    </location>
</feature>
<reference evidence="4 5" key="1">
    <citation type="journal article" date="2009" name="Science">
        <title>Green evolution and dynamic adaptations revealed by genomes of the marine picoeukaryotes Micromonas.</title>
        <authorList>
            <person name="Worden A.Z."/>
            <person name="Lee J.H."/>
            <person name="Mock T."/>
            <person name="Rouze P."/>
            <person name="Simmons M.P."/>
            <person name="Aerts A.L."/>
            <person name="Allen A.E."/>
            <person name="Cuvelier M.L."/>
            <person name="Derelle E."/>
            <person name="Everett M.V."/>
            <person name="Foulon E."/>
            <person name="Grimwood J."/>
            <person name="Gundlach H."/>
            <person name="Henrissat B."/>
            <person name="Napoli C."/>
            <person name="McDonald S.M."/>
            <person name="Parker M.S."/>
            <person name="Rombauts S."/>
            <person name="Salamov A."/>
            <person name="Von Dassow P."/>
            <person name="Badger J.H."/>
            <person name="Coutinho P.M."/>
            <person name="Demir E."/>
            <person name="Dubchak I."/>
            <person name="Gentemann C."/>
            <person name="Eikrem W."/>
            <person name="Gready J.E."/>
            <person name="John U."/>
            <person name="Lanier W."/>
            <person name="Lindquist E.A."/>
            <person name="Lucas S."/>
            <person name="Mayer K.F."/>
            <person name="Moreau H."/>
            <person name="Not F."/>
            <person name="Otillar R."/>
            <person name="Panaud O."/>
            <person name="Pangilinan J."/>
            <person name="Paulsen I."/>
            <person name="Piegu B."/>
            <person name="Poliakov A."/>
            <person name="Robbens S."/>
            <person name="Schmutz J."/>
            <person name="Toulza E."/>
            <person name="Wyss T."/>
            <person name="Zelensky A."/>
            <person name="Zhou K."/>
            <person name="Armbrust E.V."/>
            <person name="Bhattacharya D."/>
            <person name="Goodenough U.W."/>
            <person name="Van de Peer Y."/>
            <person name="Grigoriev I.V."/>
        </authorList>
    </citation>
    <scope>NUCLEOTIDE SEQUENCE [LARGE SCALE GENOMIC DNA]</scope>
    <source>
        <strain evidence="5">RCC299 / NOUM17</strain>
    </source>
</reference>
<evidence type="ECO:0000259" key="3">
    <source>
        <dbReference type="PROSITE" id="PS50966"/>
    </source>
</evidence>
<dbReference type="RefSeq" id="XP_002503713.1">
    <property type="nucleotide sequence ID" value="XM_002503667.1"/>
</dbReference>
<dbReference type="PANTHER" id="PTHR28498:SF1">
    <property type="entry name" value="ZINC FINGER SWIM DOMAIN-CONTAINING PROTEIN 7"/>
    <property type="match status" value="1"/>
</dbReference>
<dbReference type="GeneID" id="8245357"/>
<dbReference type="InParanoid" id="C1EB55"/>
<keyword evidence="5" id="KW-1185">Reference proteome</keyword>
<dbReference type="GO" id="GO:0097196">
    <property type="term" value="C:Shu complex"/>
    <property type="evidence" value="ECO:0007669"/>
    <property type="project" value="TreeGrafter"/>
</dbReference>
<evidence type="ECO:0000256" key="1">
    <source>
        <dbReference type="PROSITE-ProRule" id="PRU00325"/>
    </source>
</evidence>
<protein>
    <recommendedName>
        <fullName evidence="3">SWIM-type domain-containing protein</fullName>
    </recommendedName>
</protein>
<evidence type="ECO:0000256" key="2">
    <source>
        <dbReference type="SAM" id="MobiDB-lite"/>
    </source>
</evidence>
<accession>C1EB55</accession>
<name>C1EB55_MICCC</name>
<dbReference type="EMBL" id="CP001328">
    <property type="protein sequence ID" value="ACO64971.1"/>
    <property type="molecule type" value="Genomic_DNA"/>
</dbReference>
<dbReference type="AlphaFoldDB" id="C1EB55"/>
<feature type="compositionally biased region" description="Basic and acidic residues" evidence="2">
    <location>
        <begin position="23"/>
        <end position="33"/>
    </location>
</feature>
<proteinExistence type="predicted"/>
<feature type="domain" description="SWIM-type" evidence="3">
    <location>
        <begin position="154"/>
        <end position="191"/>
    </location>
</feature>
<keyword evidence="1" id="KW-0863">Zinc-finger</keyword>
<gene>
    <name evidence="4" type="ORF">MICPUN_101631</name>
</gene>
<dbReference type="KEGG" id="mis:MICPUN_101631"/>
<evidence type="ECO:0000313" key="4">
    <source>
        <dbReference type="EMBL" id="ACO64971.1"/>
    </source>
</evidence>
<dbReference type="PANTHER" id="PTHR28498">
    <property type="entry name" value="ZINC FINGER SWIM DOMAIN-CONTAINING PROTEIN 7"/>
    <property type="match status" value="1"/>
</dbReference>
<dbReference type="GO" id="GO:0000724">
    <property type="term" value="P:double-strand break repair via homologous recombination"/>
    <property type="evidence" value="ECO:0007669"/>
    <property type="project" value="TreeGrafter"/>
</dbReference>